<dbReference type="AlphaFoldDB" id="A0A8S1JBY6"/>
<protein>
    <recommendedName>
        <fullName evidence="2">ABC1 atypical kinase-like domain-containing protein</fullName>
    </recommendedName>
</protein>
<dbReference type="Pfam" id="PF03109">
    <property type="entry name" value="ABC1"/>
    <property type="match status" value="1"/>
</dbReference>
<dbReference type="Proteomes" id="UP000708148">
    <property type="component" value="Unassembled WGS sequence"/>
</dbReference>
<organism evidence="3 4">
    <name type="scientific">Ostreobium quekettii</name>
    <dbReference type="NCBI Taxonomy" id="121088"/>
    <lineage>
        <taxon>Eukaryota</taxon>
        <taxon>Viridiplantae</taxon>
        <taxon>Chlorophyta</taxon>
        <taxon>core chlorophytes</taxon>
        <taxon>Ulvophyceae</taxon>
        <taxon>TCBD clade</taxon>
        <taxon>Bryopsidales</taxon>
        <taxon>Ostreobineae</taxon>
        <taxon>Ostreobiaceae</taxon>
        <taxon>Ostreobium</taxon>
    </lineage>
</organism>
<dbReference type="PANTHER" id="PTHR43173">
    <property type="entry name" value="ABC1 FAMILY PROTEIN"/>
    <property type="match status" value="1"/>
</dbReference>
<dbReference type="InterPro" id="IPR004147">
    <property type="entry name" value="ABC1_dom"/>
</dbReference>
<feature type="domain" description="ABC1 atypical kinase-like" evidence="2">
    <location>
        <begin position="150"/>
        <end position="399"/>
    </location>
</feature>
<dbReference type="GO" id="GO:0007005">
    <property type="term" value="P:mitochondrion organization"/>
    <property type="evidence" value="ECO:0007669"/>
    <property type="project" value="TreeGrafter"/>
</dbReference>
<dbReference type="CDD" id="cd13969">
    <property type="entry name" value="ADCK1-like"/>
    <property type="match status" value="1"/>
</dbReference>
<dbReference type="OrthoDB" id="427480at2759"/>
<dbReference type="EMBL" id="CAJHUC010002936">
    <property type="protein sequence ID" value="CAD7704627.1"/>
    <property type="molecule type" value="Genomic_DNA"/>
</dbReference>
<evidence type="ECO:0000256" key="1">
    <source>
        <dbReference type="ARBA" id="ARBA00009670"/>
    </source>
</evidence>
<dbReference type="PANTHER" id="PTHR43173:SF19">
    <property type="entry name" value="AARF DOMAIN-CONTAINING PROTEIN KINASE 1"/>
    <property type="match status" value="1"/>
</dbReference>
<gene>
    <name evidence="3" type="ORF">OSTQU699_LOCUS9982</name>
</gene>
<sequence length="554" mass="62020">MLGALRREAVRRFLRRALHGSAAPVAKALAAPAAKAGAAAVAAPSAAYAAWVLSSDDPGMAMRLSYNVPARLARDCAAVASIVADYQWSLRGADGADRAWIMHECHARSAQKLLELCFANGGIYIKLGQHVGQLDHLLPTEYVRTMRENVLDRCPSTPYDVVCQTLREEFGAGPDELFAEFEQSPVASASLAQVHRAYTHDGQKLAVKIQHPGLREHSAADVAMVEFLVHAVKWMFPGFNYQWLVDEIKINLPKELDFVLEAANAEKCKRNLESPRSRVRGRVKVPEVIHNLTSKRVLTMEFIDGISVTDCEGLDALGVDTGKVAELVSQTFSEMIFVFGEVHCDPHEANLLVRKQEGEMQLVLLDHGLYQQIDQGFRWHYAGLWHALIFADEDGIKHYSATMNAGDMYPIFASMLTLKPWNQIREATVDHLDAPQSPQDRARIAEFAHRHVRQISDLLLQMPRELLLLLKTNDCLRAVDRSLGKPINTLVITARECVRALAEQRSRHLPPLLAKFYTLGDHMHMELRLAMLRAATMWMRLLQCVTWRSTACSI</sequence>
<comment type="caution">
    <text evidence="3">The sequence shown here is derived from an EMBL/GenBank/DDBJ whole genome shotgun (WGS) entry which is preliminary data.</text>
</comment>
<keyword evidence="4" id="KW-1185">Reference proteome</keyword>
<evidence type="ECO:0000313" key="4">
    <source>
        <dbReference type="Proteomes" id="UP000708148"/>
    </source>
</evidence>
<dbReference type="InterPro" id="IPR051130">
    <property type="entry name" value="Mito_struct-func_regulator"/>
</dbReference>
<proteinExistence type="inferred from homology"/>
<comment type="similarity">
    <text evidence="1">Belongs to the protein kinase superfamily. ADCK protein kinase family.</text>
</comment>
<dbReference type="InterPro" id="IPR011009">
    <property type="entry name" value="Kinase-like_dom_sf"/>
</dbReference>
<accession>A0A8S1JBY6</accession>
<dbReference type="SUPFAM" id="SSF56112">
    <property type="entry name" value="Protein kinase-like (PK-like)"/>
    <property type="match status" value="1"/>
</dbReference>
<name>A0A8S1JBY6_9CHLO</name>
<reference evidence="3" key="1">
    <citation type="submission" date="2020-12" db="EMBL/GenBank/DDBJ databases">
        <authorList>
            <person name="Iha C."/>
        </authorList>
    </citation>
    <scope>NUCLEOTIDE SEQUENCE</scope>
</reference>
<dbReference type="GO" id="GO:0055088">
    <property type="term" value="P:lipid homeostasis"/>
    <property type="evidence" value="ECO:0007669"/>
    <property type="project" value="TreeGrafter"/>
</dbReference>
<dbReference type="GO" id="GO:0005743">
    <property type="term" value="C:mitochondrial inner membrane"/>
    <property type="evidence" value="ECO:0007669"/>
    <property type="project" value="TreeGrafter"/>
</dbReference>
<evidence type="ECO:0000259" key="2">
    <source>
        <dbReference type="Pfam" id="PF03109"/>
    </source>
</evidence>
<dbReference type="InterPro" id="IPR045307">
    <property type="entry name" value="ADCK1_dom"/>
</dbReference>
<evidence type="ECO:0000313" key="3">
    <source>
        <dbReference type="EMBL" id="CAD7704627.1"/>
    </source>
</evidence>